<evidence type="ECO:0000313" key="1">
    <source>
        <dbReference type="EMBL" id="PIQ68257.1"/>
    </source>
</evidence>
<dbReference type="AlphaFoldDB" id="A0A2H0KAL4"/>
<organism evidence="1 2">
    <name type="scientific">Candidatus Taylorbacteria bacterium CG11_big_fil_rev_8_21_14_0_20_46_11</name>
    <dbReference type="NCBI Taxonomy" id="1975025"/>
    <lineage>
        <taxon>Bacteria</taxon>
        <taxon>Candidatus Tayloriibacteriota</taxon>
    </lineage>
</organism>
<proteinExistence type="predicted"/>
<evidence type="ECO:0008006" key="3">
    <source>
        <dbReference type="Google" id="ProtNLM"/>
    </source>
</evidence>
<protein>
    <recommendedName>
        <fullName evidence="3">DUF4365 domain-containing protein</fullName>
    </recommendedName>
</protein>
<comment type="caution">
    <text evidence="1">The sequence shown here is derived from an EMBL/GenBank/DDBJ whole genome shotgun (WGS) entry which is preliminary data.</text>
</comment>
<sequence length="143" mass="16034">MKTPQWIKKLGGHAGELYVAAELSKRGIANALLPENFSDDDILLGKKDGEVLGFIQVKSCHPDRAKTFILRETDEKWTEANDNQFVVFVWLGHPKTNECPMYWVARKKDVGTACTKHSAHNTSKSLSPISPPNIAHFDAYLLK</sequence>
<name>A0A2H0KAL4_9BACT</name>
<dbReference type="EMBL" id="PCVG01000067">
    <property type="protein sequence ID" value="PIQ68257.1"/>
    <property type="molecule type" value="Genomic_DNA"/>
</dbReference>
<accession>A0A2H0KAL4</accession>
<gene>
    <name evidence="1" type="ORF">COV91_05120</name>
</gene>
<dbReference type="Proteomes" id="UP000229342">
    <property type="component" value="Unassembled WGS sequence"/>
</dbReference>
<evidence type="ECO:0000313" key="2">
    <source>
        <dbReference type="Proteomes" id="UP000229342"/>
    </source>
</evidence>
<reference evidence="1 2" key="1">
    <citation type="submission" date="2017-09" db="EMBL/GenBank/DDBJ databases">
        <title>Depth-based differentiation of microbial function through sediment-hosted aquifers and enrichment of novel symbionts in the deep terrestrial subsurface.</title>
        <authorList>
            <person name="Probst A.J."/>
            <person name="Ladd B."/>
            <person name="Jarett J.K."/>
            <person name="Geller-Mcgrath D.E."/>
            <person name="Sieber C.M."/>
            <person name="Emerson J.B."/>
            <person name="Anantharaman K."/>
            <person name="Thomas B.C."/>
            <person name="Malmstrom R."/>
            <person name="Stieglmeier M."/>
            <person name="Klingl A."/>
            <person name="Woyke T."/>
            <person name="Ryan C.M."/>
            <person name="Banfield J.F."/>
        </authorList>
    </citation>
    <scope>NUCLEOTIDE SEQUENCE [LARGE SCALE GENOMIC DNA]</scope>
    <source>
        <strain evidence="1">CG11_big_fil_rev_8_21_14_0_20_46_11</strain>
    </source>
</reference>